<dbReference type="GO" id="GO:0000976">
    <property type="term" value="F:transcription cis-regulatory region binding"/>
    <property type="evidence" value="ECO:0007669"/>
    <property type="project" value="TreeGrafter"/>
</dbReference>
<reference evidence="4" key="1">
    <citation type="submission" date="2020-10" db="EMBL/GenBank/DDBJ databases">
        <title>Taxonomic study of unclassified bacteria belonging to the class Ktedonobacteria.</title>
        <authorList>
            <person name="Yabe S."/>
            <person name="Wang C.M."/>
            <person name="Zheng Y."/>
            <person name="Sakai Y."/>
            <person name="Cavaletti L."/>
            <person name="Monciardini P."/>
            <person name="Donadio S."/>
        </authorList>
    </citation>
    <scope>NUCLEOTIDE SEQUENCE</scope>
    <source>
        <strain evidence="4">SOSP1-1</strain>
    </source>
</reference>
<evidence type="ECO:0000313" key="5">
    <source>
        <dbReference type="Proteomes" id="UP000612362"/>
    </source>
</evidence>
<dbReference type="InterPro" id="IPR050109">
    <property type="entry name" value="HTH-type_TetR-like_transc_reg"/>
</dbReference>
<dbReference type="RefSeq" id="WP_220196747.1">
    <property type="nucleotide sequence ID" value="NZ_BNJF01000003.1"/>
</dbReference>
<keyword evidence="5" id="KW-1185">Reference proteome</keyword>
<dbReference type="InterPro" id="IPR009057">
    <property type="entry name" value="Homeodomain-like_sf"/>
</dbReference>
<sequence>MPNNDERQEQIFRAAAAVIIRQGYDKTTMSDIADEGGVSRGTVYLYFKGKEEPFDALLSWEWTQYVQTWLDAVESDSRGGTMGGFDQAIFHAVNSRAPGS</sequence>
<dbReference type="PANTHER" id="PTHR30055:SF211">
    <property type="entry name" value="TRANSCRIPTIONAL REGULATOR, TETR FAMILY"/>
    <property type="match status" value="1"/>
</dbReference>
<dbReference type="Gene3D" id="1.10.357.10">
    <property type="entry name" value="Tetracycline Repressor, domain 2"/>
    <property type="match status" value="1"/>
</dbReference>
<gene>
    <name evidence="4" type="ORF">KSX_56210</name>
</gene>
<dbReference type="SUPFAM" id="SSF46689">
    <property type="entry name" value="Homeodomain-like"/>
    <property type="match status" value="1"/>
</dbReference>
<comment type="caution">
    <text evidence="4">The sequence shown here is derived from an EMBL/GenBank/DDBJ whole genome shotgun (WGS) entry which is preliminary data.</text>
</comment>
<feature type="domain" description="HTH tetR-type" evidence="3">
    <location>
        <begin position="5"/>
        <end position="65"/>
    </location>
</feature>
<keyword evidence="1 2" id="KW-0238">DNA-binding</keyword>
<dbReference type="AlphaFoldDB" id="A0A8J3MVA2"/>
<proteinExistence type="predicted"/>
<dbReference type="Proteomes" id="UP000612362">
    <property type="component" value="Unassembled WGS sequence"/>
</dbReference>
<dbReference type="InterPro" id="IPR001647">
    <property type="entry name" value="HTH_TetR"/>
</dbReference>
<dbReference type="GO" id="GO:0003700">
    <property type="term" value="F:DNA-binding transcription factor activity"/>
    <property type="evidence" value="ECO:0007669"/>
    <property type="project" value="TreeGrafter"/>
</dbReference>
<evidence type="ECO:0000313" key="4">
    <source>
        <dbReference type="EMBL" id="GHO47458.1"/>
    </source>
</evidence>
<protein>
    <recommendedName>
        <fullName evidence="3">HTH tetR-type domain-containing protein</fullName>
    </recommendedName>
</protein>
<dbReference type="EMBL" id="BNJF01000003">
    <property type="protein sequence ID" value="GHO47458.1"/>
    <property type="molecule type" value="Genomic_DNA"/>
</dbReference>
<dbReference type="PANTHER" id="PTHR30055">
    <property type="entry name" value="HTH-TYPE TRANSCRIPTIONAL REGULATOR RUTR"/>
    <property type="match status" value="1"/>
</dbReference>
<accession>A0A8J3MVA2</accession>
<dbReference type="PRINTS" id="PR00455">
    <property type="entry name" value="HTHTETR"/>
</dbReference>
<evidence type="ECO:0000256" key="1">
    <source>
        <dbReference type="ARBA" id="ARBA00023125"/>
    </source>
</evidence>
<dbReference type="Pfam" id="PF00440">
    <property type="entry name" value="TetR_N"/>
    <property type="match status" value="1"/>
</dbReference>
<organism evidence="4 5">
    <name type="scientific">Ktedonospora formicarum</name>
    <dbReference type="NCBI Taxonomy" id="2778364"/>
    <lineage>
        <taxon>Bacteria</taxon>
        <taxon>Bacillati</taxon>
        <taxon>Chloroflexota</taxon>
        <taxon>Ktedonobacteria</taxon>
        <taxon>Ktedonobacterales</taxon>
        <taxon>Ktedonobacteraceae</taxon>
        <taxon>Ktedonospora</taxon>
    </lineage>
</organism>
<name>A0A8J3MVA2_9CHLR</name>
<dbReference type="PROSITE" id="PS50977">
    <property type="entry name" value="HTH_TETR_2"/>
    <property type="match status" value="1"/>
</dbReference>
<evidence type="ECO:0000259" key="3">
    <source>
        <dbReference type="PROSITE" id="PS50977"/>
    </source>
</evidence>
<evidence type="ECO:0000256" key="2">
    <source>
        <dbReference type="PROSITE-ProRule" id="PRU00335"/>
    </source>
</evidence>
<feature type="DNA-binding region" description="H-T-H motif" evidence="2">
    <location>
        <begin position="28"/>
        <end position="47"/>
    </location>
</feature>